<evidence type="ECO:0000256" key="10">
    <source>
        <dbReference type="ARBA" id="ARBA00029997"/>
    </source>
</evidence>
<evidence type="ECO:0000313" key="16">
    <source>
        <dbReference type="EMBL" id="NWY51387.1"/>
    </source>
</evidence>
<feature type="non-terminal residue" evidence="16">
    <location>
        <position position="331"/>
    </location>
</feature>
<dbReference type="GO" id="GO:0044615">
    <property type="term" value="C:nuclear pore nuclear basket"/>
    <property type="evidence" value="ECO:0007669"/>
    <property type="project" value="TreeGrafter"/>
</dbReference>
<dbReference type="PROSITE" id="PS51472">
    <property type="entry name" value="RRM_NUP35"/>
    <property type="match status" value="1"/>
</dbReference>
<evidence type="ECO:0000256" key="6">
    <source>
        <dbReference type="ARBA" id="ARBA00022927"/>
    </source>
</evidence>
<comment type="subcellular location">
    <subcellularLocation>
        <location evidence="1">Nucleus</location>
        <location evidence="1">Nuclear pore complex</location>
    </subcellularLocation>
</comment>
<dbReference type="InterPro" id="IPR035979">
    <property type="entry name" value="RBD_domain_sf"/>
</dbReference>
<dbReference type="PIRSF" id="PIRSF038119">
    <property type="entry name" value="Nucleoporin_NUP53"/>
    <property type="match status" value="1"/>
</dbReference>
<evidence type="ECO:0000256" key="3">
    <source>
        <dbReference type="ARBA" id="ARBA00016439"/>
    </source>
</evidence>
<dbReference type="PANTHER" id="PTHR21527">
    <property type="entry name" value="NUCLEOPORIN NUP35"/>
    <property type="match status" value="1"/>
</dbReference>
<dbReference type="GO" id="GO:0051028">
    <property type="term" value="P:mRNA transport"/>
    <property type="evidence" value="ECO:0007669"/>
    <property type="project" value="UniProtKB-UniRule"/>
</dbReference>
<keyword evidence="17" id="KW-1185">Reference proteome</keyword>
<dbReference type="GO" id="GO:0005543">
    <property type="term" value="F:phospholipid binding"/>
    <property type="evidence" value="ECO:0007669"/>
    <property type="project" value="TreeGrafter"/>
</dbReference>
<proteinExistence type="inferred from homology"/>
<evidence type="ECO:0000256" key="9">
    <source>
        <dbReference type="ARBA" id="ARBA00023242"/>
    </source>
</evidence>
<reference evidence="16 17" key="1">
    <citation type="submission" date="2019-09" db="EMBL/GenBank/DDBJ databases">
        <title>Bird 10,000 Genomes (B10K) Project - Family phase.</title>
        <authorList>
            <person name="Zhang G."/>
        </authorList>
    </citation>
    <scope>NUCLEOTIDE SEQUENCE [LARGE SCALE GENOMIC DNA]</scope>
    <source>
        <strain evidence="16">B10K-UC-030-51</strain>
    </source>
</reference>
<gene>
    <name evidence="16" type="primary">Nup35</name>
    <name evidence="16" type="ORF">CHIMIN_R04134</name>
</gene>
<dbReference type="CDD" id="cd12722">
    <property type="entry name" value="RRM_Nup53"/>
    <property type="match status" value="1"/>
</dbReference>
<evidence type="ECO:0000256" key="5">
    <source>
        <dbReference type="ARBA" id="ARBA00022816"/>
    </source>
</evidence>
<evidence type="ECO:0000256" key="11">
    <source>
        <dbReference type="ARBA" id="ARBA00030113"/>
    </source>
</evidence>
<sequence length="331" mass="35776">CFYYLYFFINAGAEPMTLGSPTSPKPGAGAQFLPGFLMGDLPAPVTPQPRALSGPSVGVMEMRSPLLTGGSPPQPLVPTHKEKSGAPPVRSLYDELSSPGLGSTPLSSRRPVSGVGTGLLSLLQKEFVKQCHFNLTASSMYSPASVGQPRKTTLSPAQLDPFYTQGDSLTSEDQLDDTWVTIFGFPQASASYILLQFAQYGNILKHVMSNTGNWMHIRYQSKLQARKALSKDGKIFGGCIMIGVRPCTDKSVMENFERSSTSSVSSVFTPPTKSMGTPVQPANYTTRISTMRPLATAYKASSSDYQVVSDRPTPRKGESLVSKAMEYVFGW</sequence>
<evidence type="ECO:0000256" key="2">
    <source>
        <dbReference type="ARBA" id="ARBA00009454"/>
    </source>
</evidence>
<evidence type="ECO:0000313" key="17">
    <source>
        <dbReference type="Proteomes" id="UP000557271"/>
    </source>
</evidence>
<evidence type="ECO:0000256" key="12">
    <source>
        <dbReference type="ARBA" id="ARBA00030250"/>
    </source>
</evidence>
<dbReference type="EMBL" id="VZSF01001735">
    <property type="protein sequence ID" value="NWY51387.1"/>
    <property type="molecule type" value="Genomic_DNA"/>
</dbReference>
<dbReference type="GO" id="GO:0044613">
    <property type="term" value="C:nuclear pore central transport channel"/>
    <property type="evidence" value="ECO:0007669"/>
    <property type="project" value="TreeGrafter"/>
</dbReference>
<dbReference type="InterPro" id="IPR007846">
    <property type="entry name" value="RRM_NUP35_dom"/>
</dbReference>
<dbReference type="Proteomes" id="UP000557271">
    <property type="component" value="Unassembled WGS sequence"/>
</dbReference>
<evidence type="ECO:0000256" key="7">
    <source>
        <dbReference type="ARBA" id="ARBA00023010"/>
    </source>
</evidence>
<dbReference type="GO" id="GO:0031965">
    <property type="term" value="C:nuclear membrane"/>
    <property type="evidence" value="ECO:0007669"/>
    <property type="project" value="InterPro"/>
</dbReference>
<dbReference type="FunFam" id="3.30.70.330:FF:000095">
    <property type="entry name" value="Putative Nucleoporin NUP53"/>
    <property type="match status" value="1"/>
</dbReference>
<dbReference type="SUPFAM" id="SSF54928">
    <property type="entry name" value="RNA-binding domain, RBD"/>
    <property type="match status" value="1"/>
</dbReference>
<evidence type="ECO:0000256" key="1">
    <source>
        <dbReference type="ARBA" id="ARBA00004567"/>
    </source>
</evidence>
<feature type="domain" description="RRM Nup35-type" evidence="15">
    <location>
        <begin position="174"/>
        <end position="254"/>
    </location>
</feature>
<dbReference type="GO" id="GO:0017056">
    <property type="term" value="F:structural constituent of nuclear pore"/>
    <property type="evidence" value="ECO:0007669"/>
    <property type="project" value="InterPro"/>
</dbReference>
<protein>
    <recommendedName>
        <fullName evidence="3">Nucleoporin NUP35</fullName>
    </recommendedName>
    <alternativeName>
        <fullName evidence="12">35 kDa nucleoporin</fullName>
    </alternativeName>
    <alternativeName>
        <fullName evidence="11">Nuclear pore complex protein Nup53</fullName>
    </alternativeName>
    <alternativeName>
        <fullName evidence="10">Nucleoporin NUP53</fullName>
    </alternativeName>
</protein>
<dbReference type="InterPro" id="IPR012677">
    <property type="entry name" value="Nucleotide-bd_a/b_plait_sf"/>
</dbReference>
<evidence type="ECO:0000256" key="8">
    <source>
        <dbReference type="ARBA" id="ARBA00023132"/>
    </source>
</evidence>
<dbReference type="Pfam" id="PF05172">
    <property type="entry name" value="RRM_Nup35"/>
    <property type="match status" value="1"/>
</dbReference>
<keyword evidence="8 13" id="KW-0906">Nuclear pore complex</keyword>
<dbReference type="OrthoDB" id="3365060at2759"/>
<comment type="caution">
    <text evidence="16">The sequence shown here is derived from an EMBL/GenBank/DDBJ whole genome shotgun (WGS) entry which is preliminary data.</text>
</comment>
<keyword evidence="7" id="KW-0811">Translocation</keyword>
<evidence type="ECO:0000259" key="15">
    <source>
        <dbReference type="PROSITE" id="PS51472"/>
    </source>
</evidence>
<evidence type="ECO:0000256" key="13">
    <source>
        <dbReference type="PROSITE-ProRule" id="PRU00804"/>
    </source>
</evidence>
<evidence type="ECO:0000256" key="4">
    <source>
        <dbReference type="ARBA" id="ARBA00022448"/>
    </source>
</evidence>
<keyword evidence="5 13" id="KW-0509">mRNA transport</keyword>
<dbReference type="PANTHER" id="PTHR21527:SF6">
    <property type="entry name" value="NUCLEOPORIN NUP35"/>
    <property type="match status" value="1"/>
</dbReference>
<evidence type="ECO:0000256" key="14">
    <source>
        <dbReference type="SAM" id="MobiDB-lite"/>
    </source>
</evidence>
<feature type="non-terminal residue" evidence="16">
    <location>
        <position position="1"/>
    </location>
</feature>
<dbReference type="AlphaFoldDB" id="A0A7K7F2B5"/>
<keyword evidence="6" id="KW-0653">Protein transport</keyword>
<dbReference type="GO" id="GO:0006999">
    <property type="term" value="P:nuclear pore organization"/>
    <property type="evidence" value="ECO:0007669"/>
    <property type="project" value="TreeGrafter"/>
</dbReference>
<keyword evidence="4 13" id="KW-0813">Transport</keyword>
<dbReference type="Gene3D" id="3.30.70.330">
    <property type="match status" value="1"/>
</dbReference>
<dbReference type="GO" id="GO:0006607">
    <property type="term" value="P:NLS-bearing protein import into nucleus"/>
    <property type="evidence" value="ECO:0007669"/>
    <property type="project" value="TreeGrafter"/>
</dbReference>
<dbReference type="InterPro" id="IPR017389">
    <property type="entry name" value="Nucleoporin_NUP53"/>
</dbReference>
<organism evidence="16 17">
    <name type="scientific">Chionis minor</name>
    <name type="common">Black-faced sheathbill</name>
    <dbReference type="NCBI Taxonomy" id="227182"/>
    <lineage>
        <taxon>Eukaryota</taxon>
        <taxon>Metazoa</taxon>
        <taxon>Chordata</taxon>
        <taxon>Craniata</taxon>
        <taxon>Vertebrata</taxon>
        <taxon>Euteleostomi</taxon>
        <taxon>Archelosauria</taxon>
        <taxon>Archosauria</taxon>
        <taxon>Dinosauria</taxon>
        <taxon>Saurischia</taxon>
        <taxon>Theropoda</taxon>
        <taxon>Coelurosauria</taxon>
        <taxon>Aves</taxon>
        <taxon>Neognathae</taxon>
        <taxon>Neoaves</taxon>
        <taxon>Charadriiformes</taxon>
        <taxon>Chionididae</taxon>
        <taxon>Chionis</taxon>
    </lineage>
</organism>
<feature type="region of interest" description="Disordered" evidence="14">
    <location>
        <begin position="65"/>
        <end position="110"/>
    </location>
</feature>
<feature type="compositionally biased region" description="Low complexity" evidence="14">
    <location>
        <begin position="96"/>
        <end position="110"/>
    </location>
</feature>
<dbReference type="GO" id="GO:0003676">
    <property type="term" value="F:nucleic acid binding"/>
    <property type="evidence" value="ECO:0007669"/>
    <property type="project" value="InterPro"/>
</dbReference>
<name>A0A7K7F2B5_CHIMN</name>
<accession>A0A7K7F2B5</accession>
<keyword evidence="9 13" id="KW-0539">Nucleus</keyword>
<comment type="similarity">
    <text evidence="2">Belongs to the Nup35 family.</text>
</comment>